<dbReference type="SUPFAM" id="SSF54001">
    <property type="entry name" value="Cysteine proteinases"/>
    <property type="match status" value="1"/>
</dbReference>
<dbReference type="SMART" id="SM00287">
    <property type="entry name" value="SH3b"/>
    <property type="match status" value="1"/>
</dbReference>
<keyword evidence="2" id="KW-0645">Protease</keyword>
<dbReference type="Pfam" id="PF00877">
    <property type="entry name" value="NLPC_P60"/>
    <property type="match status" value="1"/>
</dbReference>
<evidence type="ECO:0000256" key="2">
    <source>
        <dbReference type="ARBA" id="ARBA00022670"/>
    </source>
</evidence>
<dbReference type="InterPro" id="IPR000064">
    <property type="entry name" value="NLP_P60_dom"/>
</dbReference>
<dbReference type="OrthoDB" id="9813368at2"/>
<gene>
    <name evidence="7" type="ORF">A9200_07970</name>
</gene>
<dbReference type="KEGG" id="mart:BTR34_08220"/>
<name>A0A1B7Z4C7_9FLAO</name>
<keyword evidence="4" id="KW-0788">Thiol protease</keyword>
<dbReference type="RefSeq" id="WP_068485712.1">
    <property type="nucleotide sequence ID" value="NZ_CP018760.1"/>
</dbReference>
<protein>
    <submittedName>
        <fullName evidence="7">Glycoside hydrolase</fullName>
    </submittedName>
</protein>
<dbReference type="Proteomes" id="UP000092164">
    <property type="component" value="Unassembled WGS sequence"/>
</dbReference>
<dbReference type="STRING" id="1836467.BTR34_08220"/>
<dbReference type="PANTHER" id="PTHR47053:SF1">
    <property type="entry name" value="MUREIN DD-ENDOPEPTIDASE MEPH-RELATED"/>
    <property type="match status" value="1"/>
</dbReference>
<dbReference type="Pfam" id="PF08239">
    <property type="entry name" value="SH3_3"/>
    <property type="match status" value="1"/>
</dbReference>
<accession>A0A1B7Z4C7</accession>
<dbReference type="EMBL" id="LZFP01000034">
    <property type="protein sequence ID" value="OBR37569.1"/>
    <property type="molecule type" value="Genomic_DNA"/>
</dbReference>
<dbReference type="AlphaFoldDB" id="A0A1B7Z4C7"/>
<evidence type="ECO:0000259" key="6">
    <source>
        <dbReference type="PROSITE" id="PS51935"/>
    </source>
</evidence>
<dbReference type="Gene3D" id="3.90.1720.10">
    <property type="entry name" value="endopeptidase domain like (from Nostoc punctiforme)"/>
    <property type="match status" value="1"/>
</dbReference>
<dbReference type="Gene3D" id="2.30.30.40">
    <property type="entry name" value="SH3 Domains"/>
    <property type="match status" value="2"/>
</dbReference>
<evidence type="ECO:0000313" key="7">
    <source>
        <dbReference type="EMBL" id="OBR37569.1"/>
    </source>
</evidence>
<keyword evidence="3 7" id="KW-0378">Hydrolase</keyword>
<sequence>MKTTLYHKAYVLILILLNMSCGINIEEKNILVREVESVKKHFAPDKRTALFNIDVLSGSSNFTLVGESNLPNAVDSLKAVLHKKGIEVEDHIKILPSLDLKGKTKAVINISAANLRSNPKHSAELATQAILGTEVNVLKNDGDWYLIQTPDDYLAWVDSGGIQLMNEESLLQWTTSKKIIYTKTYGHAYNTIDEESIVSDLVAGNILKFLNEENGFYKVEFPDGRKAFVRKNEAEDYNTWLSNLDFEADSLIAISKTLIGVPYLWGGTSTKGVDCSGFTKTIYYLNGMVIPRDASQQVHAGKSIDSISDFSKLEKGDLLFFGRKATETTTEKVVHVGMWIGDNKFIHSSNMVRISSVDKNSPNFDEFNVGRYLRSKRILNMEDKNIINLKKRDTIKG</sequence>
<dbReference type="PROSITE" id="PS51935">
    <property type="entry name" value="NLPC_P60"/>
    <property type="match status" value="1"/>
</dbReference>
<dbReference type="GO" id="GO:0006508">
    <property type="term" value="P:proteolysis"/>
    <property type="evidence" value="ECO:0007669"/>
    <property type="project" value="UniProtKB-KW"/>
</dbReference>
<dbReference type="SUPFAM" id="SSF82057">
    <property type="entry name" value="Prokaryotic SH3-related domain"/>
    <property type="match status" value="1"/>
</dbReference>
<dbReference type="InterPro" id="IPR038765">
    <property type="entry name" value="Papain-like_cys_pep_sf"/>
</dbReference>
<comment type="caution">
    <text evidence="7">The sequence shown here is derived from an EMBL/GenBank/DDBJ whole genome shotgun (WGS) entry which is preliminary data.</text>
</comment>
<evidence type="ECO:0000259" key="5">
    <source>
        <dbReference type="PROSITE" id="PS51781"/>
    </source>
</evidence>
<comment type="similarity">
    <text evidence="1">Belongs to the peptidase C40 family.</text>
</comment>
<organism evidence="7 8">
    <name type="scientific">Maribacter hydrothermalis</name>
    <dbReference type="NCBI Taxonomy" id="1836467"/>
    <lineage>
        <taxon>Bacteria</taxon>
        <taxon>Pseudomonadati</taxon>
        <taxon>Bacteroidota</taxon>
        <taxon>Flavobacteriia</taxon>
        <taxon>Flavobacteriales</taxon>
        <taxon>Flavobacteriaceae</taxon>
        <taxon>Maribacter</taxon>
    </lineage>
</organism>
<keyword evidence="8" id="KW-1185">Reference proteome</keyword>
<proteinExistence type="inferred from homology"/>
<reference evidence="8" key="1">
    <citation type="submission" date="2016-06" db="EMBL/GenBank/DDBJ databases">
        <authorList>
            <person name="Zhan P."/>
        </authorList>
    </citation>
    <scope>NUCLEOTIDE SEQUENCE [LARGE SCALE GENOMIC DNA]</scope>
    <source>
        <strain evidence="8">T28</strain>
    </source>
</reference>
<dbReference type="InterPro" id="IPR051202">
    <property type="entry name" value="Peptidase_C40"/>
</dbReference>
<feature type="domain" description="SH3b" evidence="5">
    <location>
        <begin position="103"/>
        <end position="166"/>
    </location>
</feature>
<evidence type="ECO:0000256" key="3">
    <source>
        <dbReference type="ARBA" id="ARBA00022801"/>
    </source>
</evidence>
<evidence type="ECO:0000313" key="8">
    <source>
        <dbReference type="Proteomes" id="UP000092164"/>
    </source>
</evidence>
<dbReference type="PANTHER" id="PTHR47053">
    <property type="entry name" value="MUREIN DD-ENDOPEPTIDASE MEPH-RELATED"/>
    <property type="match status" value="1"/>
</dbReference>
<dbReference type="InterPro" id="IPR003646">
    <property type="entry name" value="SH3-like_bac-type"/>
</dbReference>
<dbReference type="GO" id="GO:0008234">
    <property type="term" value="F:cysteine-type peptidase activity"/>
    <property type="evidence" value="ECO:0007669"/>
    <property type="project" value="UniProtKB-KW"/>
</dbReference>
<evidence type="ECO:0000256" key="1">
    <source>
        <dbReference type="ARBA" id="ARBA00007074"/>
    </source>
</evidence>
<dbReference type="PROSITE" id="PS51781">
    <property type="entry name" value="SH3B"/>
    <property type="match status" value="1"/>
</dbReference>
<feature type="domain" description="NlpC/P60" evidence="6">
    <location>
        <begin position="245"/>
        <end position="379"/>
    </location>
</feature>
<evidence type="ECO:0000256" key="4">
    <source>
        <dbReference type="ARBA" id="ARBA00022807"/>
    </source>
</evidence>